<keyword evidence="2" id="KW-0812">Transmembrane</keyword>
<dbReference type="EMBL" id="FWFO01000001">
    <property type="protein sequence ID" value="SLN48921.1"/>
    <property type="molecule type" value="Genomic_DNA"/>
</dbReference>
<keyword evidence="2" id="KW-0472">Membrane</keyword>
<dbReference type="SUPFAM" id="SSF50494">
    <property type="entry name" value="Trypsin-like serine proteases"/>
    <property type="match status" value="1"/>
</dbReference>
<accession>A0A1Y5SZZ1</accession>
<dbReference type="Proteomes" id="UP000193077">
    <property type="component" value="Unassembled WGS sequence"/>
</dbReference>
<protein>
    <submittedName>
        <fullName evidence="3">Serine protease Do-like HtrB</fullName>
        <ecNumber evidence="3">3.4.21.107</ecNumber>
    </submittedName>
</protein>
<dbReference type="GO" id="GO:0006508">
    <property type="term" value="P:proteolysis"/>
    <property type="evidence" value="ECO:0007669"/>
    <property type="project" value="UniProtKB-KW"/>
</dbReference>
<proteinExistence type="predicted"/>
<dbReference type="InterPro" id="IPR001940">
    <property type="entry name" value="Peptidase_S1C"/>
</dbReference>
<evidence type="ECO:0000313" key="4">
    <source>
        <dbReference type="Proteomes" id="UP000193077"/>
    </source>
</evidence>
<dbReference type="InterPro" id="IPR043504">
    <property type="entry name" value="Peptidase_S1_PA_chymotrypsin"/>
</dbReference>
<feature type="compositionally biased region" description="Pro residues" evidence="1">
    <location>
        <begin position="178"/>
        <end position="192"/>
    </location>
</feature>
<organism evidence="3 4">
    <name type="scientific">Falsiruegeria litorea R37</name>
    <dbReference type="NCBI Taxonomy" id="1200284"/>
    <lineage>
        <taxon>Bacteria</taxon>
        <taxon>Pseudomonadati</taxon>
        <taxon>Pseudomonadota</taxon>
        <taxon>Alphaproteobacteria</taxon>
        <taxon>Rhodobacterales</taxon>
        <taxon>Roseobacteraceae</taxon>
        <taxon>Falsiruegeria</taxon>
    </lineage>
</organism>
<name>A0A1Y5SZZ1_9RHOB</name>
<dbReference type="PANTHER" id="PTHR43019">
    <property type="entry name" value="SERINE ENDOPROTEASE DEGS"/>
    <property type="match status" value="1"/>
</dbReference>
<dbReference type="Pfam" id="PF13365">
    <property type="entry name" value="Trypsin_2"/>
    <property type="match status" value="1"/>
</dbReference>
<dbReference type="GO" id="GO:0004252">
    <property type="term" value="F:serine-type endopeptidase activity"/>
    <property type="evidence" value="ECO:0007669"/>
    <property type="project" value="InterPro"/>
</dbReference>
<feature type="compositionally biased region" description="Pro residues" evidence="1">
    <location>
        <begin position="556"/>
        <end position="565"/>
    </location>
</feature>
<keyword evidence="3" id="KW-0645">Protease</keyword>
<feature type="region of interest" description="Disordered" evidence="1">
    <location>
        <begin position="162"/>
        <end position="192"/>
    </location>
</feature>
<dbReference type="Gene3D" id="2.40.10.10">
    <property type="entry name" value="Trypsin-like serine proteases"/>
    <property type="match status" value="2"/>
</dbReference>
<dbReference type="PRINTS" id="PR00834">
    <property type="entry name" value="PROTEASES2C"/>
</dbReference>
<feature type="transmembrane region" description="Helical" evidence="2">
    <location>
        <begin position="199"/>
        <end position="219"/>
    </location>
</feature>
<dbReference type="EC" id="3.4.21.107" evidence="3"/>
<dbReference type="PANTHER" id="PTHR43019:SF23">
    <property type="entry name" value="PROTEASE DO-LIKE 5, CHLOROPLASTIC"/>
    <property type="match status" value="1"/>
</dbReference>
<dbReference type="RefSeq" id="WP_165759809.1">
    <property type="nucleotide sequence ID" value="NZ_FWFO01000001.1"/>
</dbReference>
<dbReference type="AlphaFoldDB" id="A0A1Y5SZZ1"/>
<evidence type="ECO:0000313" key="3">
    <source>
        <dbReference type="EMBL" id="SLN48921.1"/>
    </source>
</evidence>
<sequence length="565" mass="58493">MADQFLSKTKVTAGDLVTSGDRPVLERFDELRALLTDRAGPEVANLFAEPLLSRGNDTATPSVSWYANTKSDPVLLSQVSPGEQAQVTAYLSDHLRPLRALAEEPAHADLVWGALSTYGADDVMVADGRPVIVNWGLLPGGGGSSVSTRMAHFEATLGRYLTAPTRPPVEPSTTPAPAFTPQPAEPEHPPAPPRRITPLAWAPLLVLLLLSGGVLFWLLQPGTRLFPKQEPVITEQATLDAQRALNDELRARADVLQAALDGAVCRADGVLILPNGQTPEGLLPPKQGEAFPQTADAAPDALLPNTTDRIVVQDPANPETPQTLLQTIEGRTVLVLAGTANGLTAGSGFVVGPGLVVTNQHVIEGAAPGQLAVAGQAVGAPMAATPLKATGPLADTGQDFALLRVEGLNAPAFSLFQGDGSLKLNNVIAAGYPGDVLEIDGDFAALQAGEAGAIPGLTVTDGIVNTEQKIGPETNVLMHSAALSSGNSGGPLVDMCGRVVGVNSFVRKGPLQNRGYALAVGDLLAFLQGTDAAPQVVDSPCQPTVRPFTAAAAPKDPAPADPDKE</sequence>
<evidence type="ECO:0000256" key="1">
    <source>
        <dbReference type="SAM" id="MobiDB-lite"/>
    </source>
</evidence>
<dbReference type="InterPro" id="IPR009003">
    <property type="entry name" value="Peptidase_S1_PA"/>
</dbReference>
<evidence type="ECO:0000256" key="2">
    <source>
        <dbReference type="SAM" id="Phobius"/>
    </source>
</evidence>
<keyword evidence="2" id="KW-1133">Transmembrane helix</keyword>
<reference evidence="3 4" key="1">
    <citation type="submission" date="2017-03" db="EMBL/GenBank/DDBJ databases">
        <authorList>
            <person name="Afonso C.L."/>
            <person name="Miller P.J."/>
            <person name="Scott M.A."/>
            <person name="Spackman E."/>
            <person name="Goraichik I."/>
            <person name="Dimitrov K.M."/>
            <person name="Suarez D.L."/>
            <person name="Swayne D.E."/>
        </authorList>
    </citation>
    <scope>NUCLEOTIDE SEQUENCE [LARGE SCALE GENOMIC DNA]</scope>
    <source>
        <strain evidence="3 4">CECT 7639</strain>
    </source>
</reference>
<keyword evidence="4" id="KW-1185">Reference proteome</keyword>
<gene>
    <name evidence="3" type="primary">htrB_2</name>
    <name evidence="3" type="ORF">TRL7639_02703</name>
</gene>
<feature type="region of interest" description="Disordered" evidence="1">
    <location>
        <begin position="545"/>
        <end position="565"/>
    </location>
</feature>
<keyword evidence="3" id="KW-0378">Hydrolase</keyword>